<dbReference type="EMBL" id="AFOJ01000005">
    <property type="protein sequence ID" value="EGM51581.1"/>
    <property type="molecule type" value="Genomic_DNA"/>
</dbReference>
<evidence type="ECO:0000313" key="1">
    <source>
        <dbReference type="EMBL" id="EGM51581.1"/>
    </source>
</evidence>
<dbReference type="AlphaFoldDB" id="F7R0K5"/>
<accession>F7R0K5</accession>
<gene>
    <name evidence="1" type="ORF">LRU_01095</name>
</gene>
<dbReference type="Proteomes" id="UP000002971">
    <property type="component" value="Unassembled WGS sequence"/>
</dbReference>
<proteinExistence type="predicted"/>
<name>F7R0K5_9LACO</name>
<sequence>MELQRRVRDAGSHQSNNRDNASRLDVDILIVPVFTKKNVVIIMGKFRGEFAKCVSACCLNYF</sequence>
<comment type="caution">
    <text evidence="1">The sequence shown here is derived from an EMBL/GenBank/DDBJ whole genome shotgun (WGS) entry which is preliminary data.</text>
</comment>
<organism evidence="1 2">
    <name type="scientific">Ligilactobacillus ruminis SPM0211</name>
    <dbReference type="NCBI Taxonomy" id="1040964"/>
    <lineage>
        <taxon>Bacteria</taxon>
        <taxon>Bacillati</taxon>
        <taxon>Bacillota</taxon>
        <taxon>Bacilli</taxon>
        <taxon>Lactobacillales</taxon>
        <taxon>Lactobacillaceae</taxon>
        <taxon>Ligilactobacillus</taxon>
    </lineage>
</organism>
<reference evidence="1 2" key="1">
    <citation type="journal article" date="2011" name="J. Bacteriol.">
        <title>Genome Sequence of Lactobacillus ruminis SPM0211, Isolated from a Fecal Sample from a Healthy Korean.</title>
        <authorList>
            <person name="Lee S."/>
            <person name="Cho Y.J."/>
            <person name="Lee A.H."/>
            <person name="Chun J."/>
            <person name="Ha N.J."/>
            <person name="Ko G."/>
        </authorList>
    </citation>
    <scope>NUCLEOTIDE SEQUENCE [LARGE SCALE GENOMIC DNA]</scope>
    <source>
        <strain evidence="1 2">SPM0211</strain>
    </source>
</reference>
<protein>
    <submittedName>
        <fullName evidence="1">Uncharacterized protein</fullName>
    </submittedName>
</protein>
<evidence type="ECO:0000313" key="2">
    <source>
        <dbReference type="Proteomes" id="UP000002971"/>
    </source>
</evidence>